<dbReference type="Proteomes" id="UP001203136">
    <property type="component" value="Unassembled WGS sequence"/>
</dbReference>
<keyword evidence="4 6" id="KW-1133">Transmembrane helix</keyword>
<gene>
    <name evidence="7" type="ORF">K5I21_14655</name>
</gene>
<reference evidence="7" key="1">
    <citation type="journal article" date="2022" name="Cell Host Microbe">
        <title>Colonization of the live biotherapeutic product VE303 and modulation of the microbiota and metabolites in healthy volunteers.</title>
        <authorList>
            <person name="Dsouza M."/>
            <person name="Menon R."/>
            <person name="Crossette E."/>
            <person name="Bhattarai S.K."/>
            <person name="Schneider J."/>
            <person name="Kim Y.G."/>
            <person name="Reddy S."/>
            <person name="Caballero S."/>
            <person name="Felix C."/>
            <person name="Cornacchione L."/>
            <person name="Hendrickson J."/>
            <person name="Watson A.R."/>
            <person name="Minot S.S."/>
            <person name="Greenfield N."/>
            <person name="Schopf L."/>
            <person name="Szabady R."/>
            <person name="Patarroyo J."/>
            <person name="Smith W."/>
            <person name="Harrison P."/>
            <person name="Kuijper E.J."/>
            <person name="Kelly C.P."/>
            <person name="Olle B."/>
            <person name="Bobilev D."/>
            <person name="Silber J.L."/>
            <person name="Bucci V."/>
            <person name="Roberts B."/>
            <person name="Faith J."/>
            <person name="Norman J.M."/>
        </authorList>
    </citation>
    <scope>NUCLEOTIDE SEQUENCE</scope>
    <source>
        <strain evidence="7">VE303-04</strain>
    </source>
</reference>
<feature type="transmembrane region" description="Helical" evidence="6">
    <location>
        <begin position="473"/>
        <end position="496"/>
    </location>
</feature>
<keyword evidence="5 6" id="KW-0472">Membrane</keyword>
<feature type="transmembrane region" description="Helical" evidence="6">
    <location>
        <begin position="118"/>
        <end position="141"/>
    </location>
</feature>
<dbReference type="PANTHER" id="PTHR30250:SF24">
    <property type="entry name" value="STAGE V SPORULATION PROTEIN B"/>
    <property type="match status" value="1"/>
</dbReference>
<sequence>MKKNPLITGTLLLTAAGFLSRILGFFYRIFLSRTIGAEGLGIYQMIFPIHGIAFALCAGPIQTSISRLAAANVKKGRSTFRAGLAISLTISVILMIAIRFSAPFLAEHVLLEPQCAPLLPIMALSIPFSAIHACICGYYYGMKKTAVPALSQLLEQFIRIGAVLLIANVAATNGKTISVSLAVWGMLIGEAASAIFSFLYYTFTTDDRRGSRTSQPAYSFLSLAAPLMAMALPLMGNRLILGCLQSLEAIFVPNKLLEFGLSNAEALSTYGVLTGMALPFIFFPSAITNSLAVVLLPTVSEAQAAGNERKIERTIAMALRYSLYMGILCIGIFTLFGDGLGISVYHNKDAGTFITILAWLCPFMYLSTTMGSILNGLGKTSTIFLHNAISMLITLAVVVFCIPMYGIHAYLAGLLFSELVLAALHIHTLAGQVPVRLNAGTMIVKPTLCLLVAIGILYAAAPSLETLRPALPAEFLFIVVKALILCVLYGGGLLLLHRKN</sequence>
<evidence type="ECO:0000256" key="1">
    <source>
        <dbReference type="ARBA" id="ARBA00004651"/>
    </source>
</evidence>
<evidence type="ECO:0000313" key="8">
    <source>
        <dbReference type="Proteomes" id="UP001203136"/>
    </source>
</evidence>
<feature type="transmembrane region" description="Helical" evidence="6">
    <location>
        <begin position="40"/>
        <end position="61"/>
    </location>
</feature>
<dbReference type="InterPro" id="IPR002797">
    <property type="entry name" value="Polysacc_synth"/>
</dbReference>
<keyword evidence="2" id="KW-1003">Cell membrane</keyword>
<comment type="caution">
    <text evidence="7">The sequence shown here is derived from an EMBL/GenBank/DDBJ whole genome shotgun (WGS) entry which is preliminary data.</text>
</comment>
<dbReference type="InterPro" id="IPR050833">
    <property type="entry name" value="Poly_Biosynth_Transport"/>
</dbReference>
<dbReference type="CDD" id="cd13124">
    <property type="entry name" value="MATE_SpoVB_like"/>
    <property type="match status" value="1"/>
</dbReference>
<evidence type="ECO:0000256" key="2">
    <source>
        <dbReference type="ARBA" id="ARBA00022475"/>
    </source>
</evidence>
<dbReference type="GO" id="GO:0005886">
    <property type="term" value="C:plasma membrane"/>
    <property type="evidence" value="ECO:0007669"/>
    <property type="project" value="UniProtKB-SubCell"/>
</dbReference>
<evidence type="ECO:0000256" key="6">
    <source>
        <dbReference type="SAM" id="Phobius"/>
    </source>
</evidence>
<feature type="transmembrane region" description="Helical" evidence="6">
    <location>
        <begin position="215"/>
        <end position="235"/>
    </location>
</feature>
<comment type="subcellular location">
    <subcellularLocation>
        <location evidence="1">Cell membrane</location>
        <topology evidence="1">Multi-pass membrane protein</topology>
    </subcellularLocation>
</comment>
<dbReference type="PANTHER" id="PTHR30250">
    <property type="entry name" value="PST FAMILY PREDICTED COLANIC ACID TRANSPORTER"/>
    <property type="match status" value="1"/>
</dbReference>
<dbReference type="RefSeq" id="WP_003501729.1">
    <property type="nucleotide sequence ID" value="NZ_CABHNX010000021.1"/>
</dbReference>
<evidence type="ECO:0000256" key="3">
    <source>
        <dbReference type="ARBA" id="ARBA00022692"/>
    </source>
</evidence>
<feature type="transmembrane region" description="Helical" evidence="6">
    <location>
        <begin position="277"/>
        <end position="297"/>
    </location>
</feature>
<dbReference type="InterPro" id="IPR024923">
    <property type="entry name" value="PG_synth_SpoVB"/>
</dbReference>
<evidence type="ECO:0000313" key="7">
    <source>
        <dbReference type="EMBL" id="MCK0087092.1"/>
    </source>
</evidence>
<feature type="transmembrane region" description="Helical" evidence="6">
    <location>
        <begin position="442"/>
        <end position="461"/>
    </location>
</feature>
<dbReference type="AlphaFoldDB" id="A0AAW5F501"/>
<feature type="transmembrane region" description="Helical" evidence="6">
    <location>
        <begin position="318"/>
        <end position="336"/>
    </location>
</feature>
<evidence type="ECO:0000256" key="4">
    <source>
        <dbReference type="ARBA" id="ARBA00022989"/>
    </source>
</evidence>
<evidence type="ECO:0000256" key="5">
    <source>
        <dbReference type="ARBA" id="ARBA00023136"/>
    </source>
</evidence>
<feature type="transmembrane region" description="Helical" evidence="6">
    <location>
        <begin position="153"/>
        <end position="171"/>
    </location>
</feature>
<name>A0AAW5F501_CLOSY</name>
<organism evidence="7 8">
    <name type="scientific">Clostridium symbiosum</name>
    <name type="common">Bacteroides symbiosus</name>
    <dbReference type="NCBI Taxonomy" id="1512"/>
    <lineage>
        <taxon>Bacteria</taxon>
        <taxon>Bacillati</taxon>
        <taxon>Bacillota</taxon>
        <taxon>Clostridia</taxon>
        <taxon>Lachnospirales</taxon>
        <taxon>Lachnospiraceae</taxon>
        <taxon>Otoolea</taxon>
    </lineage>
</organism>
<proteinExistence type="predicted"/>
<feature type="transmembrane region" description="Helical" evidence="6">
    <location>
        <begin position="82"/>
        <end position="106"/>
    </location>
</feature>
<dbReference type="Pfam" id="PF01943">
    <property type="entry name" value="Polysacc_synt"/>
    <property type="match status" value="1"/>
</dbReference>
<dbReference type="EMBL" id="JAINVB010000001">
    <property type="protein sequence ID" value="MCK0087092.1"/>
    <property type="molecule type" value="Genomic_DNA"/>
</dbReference>
<feature type="transmembrane region" description="Helical" evidence="6">
    <location>
        <begin position="177"/>
        <end position="203"/>
    </location>
</feature>
<accession>A0AAW5F501</accession>
<feature type="transmembrane region" description="Helical" evidence="6">
    <location>
        <begin position="411"/>
        <end position="430"/>
    </location>
</feature>
<dbReference type="PIRSF" id="PIRSF038958">
    <property type="entry name" value="PG_synth_SpoVB"/>
    <property type="match status" value="1"/>
</dbReference>
<protein>
    <submittedName>
        <fullName evidence="7">Polysaccharide biosynthesis protein</fullName>
    </submittedName>
</protein>
<feature type="transmembrane region" description="Helical" evidence="6">
    <location>
        <begin position="356"/>
        <end position="377"/>
    </location>
</feature>
<keyword evidence="3 6" id="KW-0812">Transmembrane</keyword>
<feature type="transmembrane region" description="Helical" evidence="6">
    <location>
        <begin position="384"/>
        <end position="405"/>
    </location>
</feature>